<keyword evidence="1" id="KW-0472">Membrane</keyword>
<proteinExistence type="predicted"/>
<evidence type="ECO:0008006" key="4">
    <source>
        <dbReference type="Google" id="ProtNLM"/>
    </source>
</evidence>
<name>A0A3S2XYV1_9ACTN</name>
<protein>
    <recommendedName>
        <fullName evidence="4">Tetratricopeptide repeat protein</fullName>
    </recommendedName>
</protein>
<organism evidence="2 3">
    <name type="scientific">Streptomyces antnestii</name>
    <dbReference type="NCBI Taxonomy" id="2494256"/>
    <lineage>
        <taxon>Bacteria</taxon>
        <taxon>Bacillati</taxon>
        <taxon>Actinomycetota</taxon>
        <taxon>Actinomycetes</taxon>
        <taxon>Kitasatosporales</taxon>
        <taxon>Streptomycetaceae</taxon>
        <taxon>Streptomyces</taxon>
    </lineage>
</organism>
<comment type="caution">
    <text evidence="2">The sequence shown here is derived from an EMBL/GenBank/DDBJ whole genome shotgun (WGS) entry which is preliminary data.</text>
</comment>
<keyword evidence="1" id="KW-0812">Transmembrane</keyword>
<keyword evidence="3" id="KW-1185">Reference proteome</keyword>
<accession>A0A3S2XYV1</accession>
<gene>
    <name evidence="2" type="ORF">EOT10_02110</name>
</gene>
<evidence type="ECO:0000313" key="3">
    <source>
        <dbReference type="Proteomes" id="UP000283128"/>
    </source>
</evidence>
<feature type="transmembrane region" description="Helical" evidence="1">
    <location>
        <begin position="300"/>
        <end position="324"/>
    </location>
</feature>
<dbReference type="EMBL" id="RZYA01000001">
    <property type="protein sequence ID" value="RVU28691.1"/>
    <property type="molecule type" value="Genomic_DNA"/>
</dbReference>
<evidence type="ECO:0000256" key="1">
    <source>
        <dbReference type="SAM" id="Phobius"/>
    </source>
</evidence>
<dbReference type="OrthoDB" id="4031079at2"/>
<reference evidence="2 3" key="1">
    <citation type="submission" date="2019-01" db="EMBL/GenBank/DDBJ databases">
        <title>Genome sequences of Streptomyces and Rhizobium isolates collected from root and soil.</title>
        <authorList>
            <person name="Chhettri S."/>
            <person name="Sevigny J.L."/>
            <person name="Sen A."/>
            <person name="Ennis N."/>
            <person name="Tisa L."/>
        </authorList>
    </citation>
    <scope>NUCLEOTIDE SEQUENCE [LARGE SCALE GENOMIC DNA]</scope>
    <source>
        <strain evidence="2 3">San01</strain>
    </source>
</reference>
<keyword evidence="1" id="KW-1133">Transmembrane helix</keyword>
<sequence>MRTAALCARWIGSHVARDVREAVVERWALGYAFVTRDTVESVGELSEATEDIVGRDTASGDLAHFAVLYHAGKLRSNFCFDELRQFLESSLLALACGSHREEPLFVALRSFAAFGSREVTAEHATALLDTAWTSPRRTRYVVDICLNGLQFAAPFEGRGELLRDRATEAVRDHPGDHMFLFRLASGRYMCGEYDAALGSVDEALRRLPATGSRVSHKLLQEQYLAMRNAIQDGLLRAHRDAEQQRRWADQESANRSIEETMRSSTVRAVELVAVFTAAIAFSVGSLQVTLTGTMPLRDRLWLVAAQGAGLAVFALLVVGGTWWLTRPRRRR</sequence>
<feature type="transmembrane region" description="Helical" evidence="1">
    <location>
        <begin position="268"/>
        <end position="288"/>
    </location>
</feature>
<dbReference type="AlphaFoldDB" id="A0A3S2XYV1"/>
<evidence type="ECO:0000313" key="2">
    <source>
        <dbReference type="EMBL" id="RVU28691.1"/>
    </source>
</evidence>
<dbReference type="Proteomes" id="UP000283128">
    <property type="component" value="Unassembled WGS sequence"/>
</dbReference>